<protein>
    <submittedName>
        <fullName evidence="2">Uncharacterized protein</fullName>
    </submittedName>
</protein>
<sequence length="199" mass="21764">MSNLPPDPPETQNSPPPNPPLKGKVTHEKGGLRGPIELLPRCRDQPDCQSRQLQPLEAWALLAETNGFSSWEHQSPLLRQKASAAVTIGLNLQGQQLQQLEPLLQLLGELVDRQLQLLGELVSVSETDGSSSWDHRSQLLRPTAPAEAKDCRRLLEPRLTALAAGPLVCAPAANGPSYWGQWSHLLRPKFSSAKTNIST</sequence>
<name>A0A2N5TW67_9BASI</name>
<reference evidence="2 3" key="1">
    <citation type="submission" date="2017-11" db="EMBL/GenBank/DDBJ databases">
        <title>De novo assembly and phasing of dikaryotic genomes from two isolates of Puccinia coronata f. sp. avenae, the causal agent of oat crown rust.</title>
        <authorList>
            <person name="Miller M.E."/>
            <person name="Zhang Y."/>
            <person name="Omidvar V."/>
            <person name="Sperschneider J."/>
            <person name="Schwessinger B."/>
            <person name="Raley C."/>
            <person name="Palmer J.M."/>
            <person name="Garnica D."/>
            <person name="Upadhyaya N."/>
            <person name="Rathjen J."/>
            <person name="Taylor J.M."/>
            <person name="Park R.F."/>
            <person name="Dodds P.N."/>
            <person name="Hirsch C.D."/>
            <person name="Kianian S.F."/>
            <person name="Figueroa M."/>
        </authorList>
    </citation>
    <scope>NUCLEOTIDE SEQUENCE [LARGE SCALE GENOMIC DNA]</scope>
    <source>
        <strain evidence="2">12NC29</strain>
    </source>
</reference>
<organism evidence="2 3">
    <name type="scientific">Puccinia coronata f. sp. avenae</name>
    <dbReference type="NCBI Taxonomy" id="200324"/>
    <lineage>
        <taxon>Eukaryota</taxon>
        <taxon>Fungi</taxon>
        <taxon>Dikarya</taxon>
        <taxon>Basidiomycota</taxon>
        <taxon>Pucciniomycotina</taxon>
        <taxon>Pucciniomycetes</taxon>
        <taxon>Pucciniales</taxon>
        <taxon>Pucciniaceae</taxon>
        <taxon>Puccinia</taxon>
    </lineage>
</organism>
<evidence type="ECO:0000313" key="2">
    <source>
        <dbReference type="EMBL" id="PLW29742.1"/>
    </source>
</evidence>
<proteinExistence type="predicted"/>
<evidence type="ECO:0000313" key="3">
    <source>
        <dbReference type="Proteomes" id="UP000235388"/>
    </source>
</evidence>
<comment type="caution">
    <text evidence="2">The sequence shown here is derived from an EMBL/GenBank/DDBJ whole genome shotgun (WGS) entry which is preliminary data.</text>
</comment>
<feature type="region of interest" description="Disordered" evidence="1">
    <location>
        <begin position="1"/>
        <end position="34"/>
    </location>
</feature>
<dbReference type="AlphaFoldDB" id="A0A2N5TW67"/>
<dbReference type="EMBL" id="PGCJ01000400">
    <property type="protein sequence ID" value="PLW29742.1"/>
    <property type="molecule type" value="Genomic_DNA"/>
</dbReference>
<accession>A0A2N5TW67</accession>
<gene>
    <name evidence="2" type="ORF">PCANC_20877</name>
</gene>
<evidence type="ECO:0000256" key="1">
    <source>
        <dbReference type="SAM" id="MobiDB-lite"/>
    </source>
</evidence>
<keyword evidence="3" id="KW-1185">Reference proteome</keyword>
<feature type="compositionally biased region" description="Pro residues" evidence="1">
    <location>
        <begin position="1"/>
        <end position="20"/>
    </location>
</feature>
<dbReference type="Proteomes" id="UP000235388">
    <property type="component" value="Unassembled WGS sequence"/>
</dbReference>